<feature type="compositionally biased region" description="Basic and acidic residues" evidence="1">
    <location>
        <begin position="337"/>
        <end position="354"/>
    </location>
</feature>
<evidence type="ECO:0000256" key="1">
    <source>
        <dbReference type="SAM" id="MobiDB-lite"/>
    </source>
</evidence>
<reference evidence="2 3" key="1">
    <citation type="submission" date="2013-03" db="EMBL/GenBank/DDBJ databases">
        <title>The Genome Sequence of Exophiala aquamarina CBS 119918.</title>
        <authorList>
            <consortium name="The Broad Institute Genomics Platform"/>
            <person name="Cuomo C."/>
            <person name="de Hoog S."/>
            <person name="Gorbushina A."/>
            <person name="Walker B."/>
            <person name="Young S.K."/>
            <person name="Zeng Q."/>
            <person name="Gargeya S."/>
            <person name="Fitzgerald M."/>
            <person name="Haas B."/>
            <person name="Abouelleil A."/>
            <person name="Allen A.W."/>
            <person name="Alvarado L."/>
            <person name="Arachchi H.M."/>
            <person name="Berlin A.M."/>
            <person name="Chapman S.B."/>
            <person name="Gainer-Dewar J."/>
            <person name="Goldberg J."/>
            <person name="Griggs A."/>
            <person name="Gujja S."/>
            <person name="Hansen M."/>
            <person name="Howarth C."/>
            <person name="Imamovic A."/>
            <person name="Ireland A."/>
            <person name="Larimer J."/>
            <person name="McCowan C."/>
            <person name="Murphy C."/>
            <person name="Pearson M."/>
            <person name="Poon T.W."/>
            <person name="Priest M."/>
            <person name="Roberts A."/>
            <person name="Saif S."/>
            <person name="Shea T."/>
            <person name="Sisk P."/>
            <person name="Sykes S."/>
            <person name="Wortman J."/>
            <person name="Nusbaum C."/>
            <person name="Birren B."/>
        </authorList>
    </citation>
    <scope>NUCLEOTIDE SEQUENCE [LARGE SCALE GENOMIC DNA]</scope>
    <source>
        <strain evidence="2 3">CBS 119918</strain>
    </source>
</reference>
<dbReference type="AlphaFoldDB" id="A0A072P8B2"/>
<comment type="caution">
    <text evidence="2">The sequence shown here is derived from an EMBL/GenBank/DDBJ whole genome shotgun (WGS) entry which is preliminary data.</text>
</comment>
<evidence type="ECO:0000313" key="2">
    <source>
        <dbReference type="EMBL" id="KEF51785.1"/>
    </source>
</evidence>
<evidence type="ECO:0000313" key="3">
    <source>
        <dbReference type="Proteomes" id="UP000027920"/>
    </source>
</evidence>
<dbReference type="OrthoDB" id="4154172at2759"/>
<feature type="compositionally biased region" description="Basic and acidic residues" evidence="1">
    <location>
        <begin position="260"/>
        <end position="280"/>
    </location>
</feature>
<keyword evidence="3" id="KW-1185">Reference proteome</keyword>
<feature type="compositionally biased region" description="Polar residues" evidence="1">
    <location>
        <begin position="475"/>
        <end position="490"/>
    </location>
</feature>
<dbReference type="Proteomes" id="UP000027920">
    <property type="component" value="Unassembled WGS sequence"/>
</dbReference>
<feature type="compositionally biased region" description="Polar residues" evidence="1">
    <location>
        <begin position="438"/>
        <end position="451"/>
    </location>
</feature>
<feature type="compositionally biased region" description="Basic and acidic residues" evidence="1">
    <location>
        <begin position="501"/>
        <end position="513"/>
    </location>
</feature>
<accession>A0A072P8B2</accession>
<gene>
    <name evidence="2" type="ORF">A1O9_12122</name>
</gene>
<feature type="compositionally biased region" description="Low complexity" evidence="1">
    <location>
        <begin position="312"/>
        <end position="328"/>
    </location>
</feature>
<proteinExistence type="predicted"/>
<dbReference type="HOGENOM" id="CLU_486583_0_0_1"/>
<dbReference type="RefSeq" id="XP_013254375.1">
    <property type="nucleotide sequence ID" value="XM_013398921.1"/>
</dbReference>
<sequence length="534" mass="59473">MENLVREYSELARARSRLRSVMDDNEEKSIPPRSRAYTLAELNHMLDDAIEGSVDLDDVLSGSTTGEATSKPIPDQDQALVSVSQGQPFSGERALRASIDSVHPRGSDSSDRIVCDNEKSALCWPHLITKTPTKRPHTSHSIGPTSIAKALPNPTIESIQPNSIQSRTQFSPVHQRAAMFESLGPMVPIHGKDCGTLQNSGPDDIKSRQKQAATTRKVHKIKFGDKIDERPGTPLIPLTLPQIVSPYDFSALSPQPTSQMKEESTEKPPKDNPAKHDNQRRSSMGWPFRWNIFNKPGISQHETEEKVATDISPTPEENPSNEPNVVKNKVQDLLLAAKERDEKEKMRWELEKQRMSRRRSRFPPAPPKEPAGNKEDSEPLKSLQSQLLPPLLLPLEERAEAAHPFLTVANEATEPLTPLQRAMTEKQVLSPMSLPEGMTQTELSPRKSSPHTPMRGRSKRTSHRLSVHDQERNVEQQFNLSPEPSRSTSRAGGAGGAGVKVEVEVRDSPGREARERGEKIVIIRANVEDLVREE</sequence>
<feature type="compositionally biased region" description="Basic residues" evidence="1">
    <location>
        <begin position="454"/>
        <end position="465"/>
    </location>
</feature>
<name>A0A072P8B2_9EURO</name>
<dbReference type="VEuPathDB" id="FungiDB:A1O9_12122"/>
<feature type="region of interest" description="Disordered" evidence="1">
    <location>
        <begin position="431"/>
        <end position="513"/>
    </location>
</feature>
<feature type="region of interest" description="Disordered" evidence="1">
    <location>
        <begin position="248"/>
        <end position="385"/>
    </location>
</feature>
<organism evidence="2 3">
    <name type="scientific">Exophiala aquamarina CBS 119918</name>
    <dbReference type="NCBI Taxonomy" id="1182545"/>
    <lineage>
        <taxon>Eukaryota</taxon>
        <taxon>Fungi</taxon>
        <taxon>Dikarya</taxon>
        <taxon>Ascomycota</taxon>
        <taxon>Pezizomycotina</taxon>
        <taxon>Eurotiomycetes</taxon>
        <taxon>Chaetothyriomycetidae</taxon>
        <taxon>Chaetothyriales</taxon>
        <taxon>Herpotrichiellaceae</taxon>
        <taxon>Exophiala</taxon>
    </lineage>
</organism>
<dbReference type="GeneID" id="25287017"/>
<dbReference type="EMBL" id="AMGV01000021">
    <property type="protein sequence ID" value="KEF51785.1"/>
    <property type="molecule type" value="Genomic_DNA"/>
</dbReference>
<protein>
    <submittedName>
        <fullName evidence="2">Uncharacterized protein</fullName>
    </submittedName>
</protein>